<evidence type="ECO:0000313" key="2">
    <source>
        <dbReference type="EMBL" id="GAA4353162.1"/>
    </source>
</evidence>
<dbReference type="RefSeq" id="WP_345235071.1">
    <property type="nucleotide sequence ID" value="NZ_BAABGZ010000013.1"/>
</dbReference>
<sequence>MKTLLTPALLPRLLTGLLLLTGPMALAQAPAVRVGEATPAQQTPLEVNGPLRVQASTTAPGAPFTITQPNSTGYLNLSSPIGQSFTLAAAATLNTIRLNVEVSGFNASNLAIEVRSGEGTGGAVLHTQLLYSGIGANYRTLTLAPALALPAGTYTFVVTSPNPAVTLYATYTTSSYGGGRLYYYGSAHPNGGLDFQLGLTGTTTTTAPVLTTTATGRVGIGTSSPTAPLEVAGSVKLSGAGSTLTFPDNSVLTTAPVDTDNQTLSLSGSTLTISKVSGAGSSVTLPSGGADNLGNHTATQNLNLSNNLLTGGGSSGLRVDANGYVGIGTGTFTSQLSLGRTASSGNTTQGRIANYEDSNGTYFYGTGTISNGSNYGLGLWGGTGASTPFNGTTGQPAHLAVLDNGRVGIGTTSPTQMLDVNGTIRSRSGGIQFPDGTVQTTAASGGGTYPTPQARTLTLSFASFQPENGSTPTAFFPNSDDFYPTSGTQPAFRAPILLPQGATITGITLYAYDSNTAAITAELVSYAPATFFRLVATSVSSVNGTATNPSAPLSLVVDNTVRSYSVRVSFGAVNTNLLTVSGVQVNYLVSQPD</sequence>
<feature type="chain" id="PRO_5046768920" evidence="1">
    <location>
        <begin position="28"/>
        <end position="593"/>
    </location>
</feature>
<keyword evidence="3" id="KW-1185">Reference proteome</keyword>
<dbReference type="Proteomes" id="UP001501153">
    <property type="component" value="Unassembled WGS sequence"/>
</dbReference>
<gene>
    <name evidence="2" type="ORF">GCM10023185_13540</name>
</gene>
<comment type="caution">
    <text evidence="2">The sequence shown here is derived from an EMBL/GenBank/DDBJ whole genome shotgun (WGS) entry which is preliminary data.</text>
</comment>
<protein>
    <submittedName>
        <fullName evidence="2">Uncharacterized protein</fullName>
    </submittedName>
</protein>
<evidence type="ECO:0000256" key="1">
    <source>
        <dbReference type="SAM" id="SignalP"/>
    </source>
</evidence>
<keyword evidence="1" id="KW-0732">Signal</keyword>
<proteinExistence type="predicted"/>
<organism evidence="2 3">
    <name type="scientific">Hymenobacter saemangeumensis</name>
    <dbReference type="NCBI Taxonomy" id="1084522"/>
    <lineage>
        <taxon>Bacteria</taxon>
        <taxon>Pseudomonadati</taxon>
        <taxon>Bacteroidota</taxon>
        <taxon>Cytophagia</taxon>
        <taxon>Cytophagales</taxon>
        <taxon>Hymenobacteraceae</taxon>
        <taxon>Hymenobacter</taxon>
    </lineage>
</organism>
<accession>A0ABP8I806</accession>
<dbReference type="EMBL" id="BAABGZ010000013">
    <property type="protein sequence ID" value="GAA4353162.1"/>
    <property type="molecule type" value="Genomic_DNA"/>
</dbReference>
<name>A0ABP8I806_9BACT</name>
<reference evidence="3" key="1">
    <citation type="journal article" date="2019" name="Int. J. Syst. Evol. Microbiol.">
        <title>The Global Catalogue of Microorganisms (GCM) 10K type strain sequencing project: providing services to taxonomists for standard genome sequencing and annotation.</title>
        <authorList>
            <consortium name="The Broad Institute Genomics Platform"/>
            <consortium name="The Broad Institute Genome Sequencing Center for Infectious Disease"/>
            <person name="Wu L."/>
            <person name="Ma J."/>
        </authorList>
    </citation>
    <scope>NUCLEOTIDE SEQUENCE [LARGE SCALE GENOMIC DNA]</scope>
    <source>
        <strain evidence="3">JCM 17923</strain>
    </source>
</reference>
<feature type="signal peptide" evidence="1">
    <location>
        <begin position="1"/>
        <end position="27"/>
    </location>
</feature>
<evidence type="ECO:0000313" key="3">
    <source>
        <dbReference type="Proteomes" id="UP001501153"/>
    </source>
</evidence>